<name>A0A6C0KFP7_9ZZZZ</name>
<evidence type="ECO:0000313" key="2">
    <source>
        <dbReference type="EMBL" id="QHU15074.1"/>
    </source>
</evidence>
<dbReference type="PROSITE" id="PS51688">
    <property type="entry name" value="ICA"/>
    <property type="match status" value="1"/>
</dbReference>
<feature type="domain" description="Peptidase S74" evidence="1">
    <location>
        <begin position="72"/>
        <end position="162"/>
    </location>
</feature>
<dbReference type="EMBL" id="MN740849">
    <property type="protein sequence ID" value="QHU15074.1"/>
    <property type="molecule type" value="Genomic_DNA"/>
</dbReference>
<dbReference type="AlphaFoldDB" id="A0A6C0KFP7"/>
<sequence>MSGFKTWNNNNTTDLFIVGNGGGNIIGGNNNNPVYQWSETNTGGSNGYGTLSTDKDVKTTGAIKCESLQQTSDIRFKNNIIALNKNEHLDKLQKLIPKSYNFQNNSKTTFGFIAQEVEKIYPNLVDTDSEGIKSLNYSQLIPLLLLQSNDLERKIEELKNNN</sequence>
<reference evidence="2" key="1">
    <citation type="journal article" date="2020" name="Nature">
        <title>Giant virus diversity and host interactions through global metagenomics.</title>
        <authorList>
            <person name="Schulz F."/>
            <person name="Roux S."/>
            <person name="Paez-Espino D."/>
            <person name="Jungbluth S."/>
            <person name="Walsh D.A."/>
            <person name="Denef V.J."/>
            <person name="McMahon K.D."/>
            <person name="Konstantinidis K.T."/>
            <person name="Eloe-Fadrosh E.A."/>
            <person name="Kyrpides N.C."/>
            <person name="Woyke T."/>
        </authorList>
    </citation>
    <scope>NUCLEOTIDE SEQUENCE</scope>
    <source>
        <strain evidence="2">GVMAG-S-1102244-55</strain>
    </source>
</reference>
<organism evidence="2">
    <name type="scientific">viral metagenome</name>
    <dbReference type="NCBI Taxonomy" id="1070528"/>
    <lineage>
        <taxon>unclassified sequences</taxon>
        <taxon>metagenomes</taxon>
        <taxon>organismal metagenomes</taxon>
    </lineage>
</organism>
<dbReference type="Pfam" id="PF13884">
    <property type="entry name" value="Peptidase_S74"/>
    <property type="match status" value="1"/>
</dbReference>
<dbReference type="InterPro" id="IPR030392">
    <property type="entry name" value="S74_ICA"/>
</dbReference>
<proteinExistence type="predicted"/>
<accession>A0A6C0KFP7</accession>
<protein>
    <recommendedName>
        <fullName evidence="1">Peptidase S74 domain-containing protein</fullName>
    </recommendedName>
</protein>
<evidence type="ECO:0000259" key="1">
    <source>
        <dbReference type="PROSITE" id="PS51688"/>
    </source>
</evidence>